<dbReference type="Pfam" id="PF03432">
    <property type="entry name" value="Relaxase"/>
    <property type="match status" value="1"/>
</dbReference>
<dbReference type="InterPro" id="IPR011010">
    <property type="entry name" value="DNA_brk_join_enz"/>
</dbReference>
<reference evidence="3 4" key="2">
    <citation type="journal article" date="2021" name="Syst. Appl. Microbiol.">
        <title>Phylogenetic classification of ten novel species belonging to the genus Bifidobacterium comprising B. phasiani sp. nov., B. pongonis sp. nov., B. saguinibicoloris sp. nov., B. colobi sp. nov., B. simiiventris sp. nov., B. santillanense sp. nov., B. miconis sp. nov., B. amazonense sp. nov., B. pluvialisilvae sp. nov., and B. miconisargentati sp. nov.</title>
        <authorList>
            <person name="Lugli G.A."/>
            <person name="Calvete-Torre I."/>
            <person name="Alessandri G."/>
            <person name="Milani C."/>
            <person name="Turroni F."/>
            <person name="Laiolo P."/>
            <person name="Ossiprandi M.C."/>
            <person name="Margolles A."/>
            <person name="Ruiz L."/>
            <person name="Ventura M."/>
        </authorList>
    </citation>
    <scope>NUCLEOTIDE SEQUENCE [LARGE SCALE GENOMIC DNA]</scope>
    <source>
        <strain evidence="3 4">MA1</strain>
    </source>
</reference>
<dbReference type="SUPFAM" id="SSF56349">
    <property type="entry name" value="DNA breaking-rejoining enzymes"/>
    <property type="match status" value="1"/>
</dbReference>
<evidence type="ECO:0000256" key="1">
    <source>
        <dbReference type="ARBA" id="ARBA00023172"/>
    </source>
</evidence>
<dbReference type="InterPro" id="IPR050090">
    <property type="entry name" value="Tyrosine_recombinase_XerCD"/>
</dbReference>
<name>A0ABS9VUU6_9BIFI</name>
<dbReference type="Pfam" id="PF00589">
    <property type="entry name" value="Phage_integrase"/>
    <property type="match status" value="1"/>
</dbReference>
<dbReference type="InterPro" id="IPR002104">
    <property type="entry name" value="Integrase_catalytic"/>
</dbReference>
<evidence type="ECO:0000259" key="2">
    <source>
        <dbReference type="PROSITE" id="PS51898"/>
    </source>
</evidence>
<dbReference type="RefSeq" id="WP_241513579.1">
    <property type="nucleotide sequence ID" value="NZ_JAFEJT020000020.1"/>
</dbReference>
<dbReference type="InterPro" id="IPR005094">
    <property type="entry name" value="Endonuclease_MobA/VirD2"/>
</dbReference>
<proteinExistence type="predicted"/>
<dbReference type="InterPro" id="IPR013762">
    <property type="entry name" value="Integrase-like_cat_sf"/>
</dbReference>
<sequence>MSQITATLHKAIAYITNPAKTEQGLLVSSTFSDERLDSAVMARRMLATIERSAGGERGNGVLAHHVVQSFSPEDSRRMTARQLHELGIRFADEFTGGEYAYVIATHVDRGHTHNHIIICATSDVTFRKMRTKPGTTIRRLREISDRLCAEHGLNVLPELRPERGRRRHGVSLAELYASAKGDAIKDRIRAAIDTVAGSALDFDSFSRELRRAGVTVAVRGRHLTFTDVASGLRVRDMRLGRAEIAVVRREDVTEDLAGRSLIVHGKGSKDRIVPLTDELAGEILASPRGWLFPHVTGRGPVCGDTVYRRIKHATGCSPHTLRHRFATAAYISSGGDIRAVQELLGHESLATTQAYVTVTPRNLRSVVDSVKEYGEGMAVRQGVERSAVGSVAPLAANR</sequence>
<dbReference type="Proteomes" id="UP000710815">
    <property type="component" value="Unassembled WGS sequence"/>
</dbReference>
<organism evidence="3 4">
    <name type="scientific">Bifidobacterium amazonense</name>
    <dbReference type="NCBI Taxonomy" id="2809027"/>
    <lineage>
        <taxon>Bacteria</taxon>
        <taxon>Bacillati</taxon>
        <taxon>Actinomycetota</taxon>
        <taxon>Actinomycetes</taxon>
        <taxon>Bifidobacteriales</taxon>
        <taxon>Bifidobacteriaceae</taxon>
        <taxon>Bifidobacterium</taxon>
    </lineage>
</organism>
<gene>
    <name evidence="3" type="ORF">JS533_006250</name>
</gene>
<reference evidence="3 4" key="1">
    <citation type="journal article" date="2021" name="Environ. Microbiol.">
        <title>Genetic insights into the dark matter of the mammalian gut microbiota through targeted genome reconstruction.</title>
        <authorList>
            <person name="Lugli G.A."/>
            <person name="Alessandri G."/>
            <person name="Milani C."/>
            <person name="Viappiani A."/>
            <person name="Fontana F."/>
            <person name="Tarracchini C."/>
            <person name="Mancabelli L."/>
            <person name="Argentini C."/>
            <person name="Ruiz L."/>
            <person name="Margolles A."/>
            <person name="van Sinderen D."/>
            <person name="Turroni F."/>
            <person name="Ventura M."/>
        </authorList>
    </citation>
    <scope>NUCLEOTIDE SEQUENCE [LARGE SCALE GENOMIC DNA]</scope>
    <source>
        <strain evidence="3 4">MA1</strain>
    </source>
</reference>
<feature type="domain" description="Tyr recombinase" evidence="2">
    <location>
        <begin position="192"/>
        <end position="368"/>
    </location>
</feature>
<dbReference type="PROSITE" id="PS51898">
    <property type="entry name" value="TYR_RECOMBINASE"/>
    <property type="match status" value="1"/>
</dbReference>
<evidence type="ECO:0000313" key="4">
    <source>
        <dbReference type="Proteomes" id="UP000710815"/>
    </source>
</evidence>
<evidence type="ECO:0000313" key="3">
    <source>
        <dbReference type="EMBL" id="MCH9275873.1"/>
    </source>
</evidence>
<accession>A0ABS9VUU6</accession>
<comment type="caution">
    <text evidence="3">The sequence shown here is derived from an EMBL/GenBank/DDBJ whole genome shotgun (WGS) entry which is preliminary data.</text>
</comment>
<protein>
    <submittedName>
        <fullName evidence="3">Relaxase/mobilization nuclease domain-containing protein</fullName>
    </submittedName>
</protein>
<dbReference type="PANTHER" id="PTHR30349">
    <property type="entry name" value="PHAGE INTEGRASE-RELATED"/>
    <property type="match status" value="1"/>
</dbReference>
<keyword evidence="4" id="KW-1185">Reference proteome</keyword>
<dbReference type="EMBL" id="JAFEJT020000020">
    <property type="protein sequence ID" value="MCH9275873.1"/>
    <property type="molecule type" value="Genomic_DNA"/>
</dbReference>
<dbReference type="PANTHER" id="PTHR30349:SF64">
    <property type="entry name" value="PROPHAGE INTEGRASE INTD-RELATED"/>
    <property type="match status" value="1"/>
</dbReference>
<dbReference type="Gene3D" id="1.10.443.10">
    <property type="entry name" value="Intergrase catalytic core"/>
    <property type="match status" value="1"/>
</dbReference>
<keyword evidence="1" id="KW-0233">DNA recombination</keyword>